<evidence type="ECO:0000313" key="6">
    <source>
        <dbReference type="EMBL" id="CDX02671.1"/>
    </source>
</evidence>
<dbReference type="EMBL" id="LK996017">
    <property type="protein sequence ID" value="CDX02671.1"/>
    <property type="molecule type" value="Genomic_DNA"/>
</dbReference>
<name>A0A098B480_DESHA</name>
<dbReference type="InterPro" id="IPR036388">
    <property type="entry name" value="WH-like_DNA-bd_sf"/>
</dbReference>
<evidence type="ECO:0000256" key="2">
    <source>
        <dbReference type="ARBA" id="ARBA00023015"/>
    </source>
</evidence>
<dbReference type="InterPro" id="IPR005119">
    <property type="entry name" value="LysR_subst-bd"/>
</dbReference>
<dbReference type="GO" id="GO:0000976">
    <property type="term" value="F:transcription cis-regulatory region binding"/>
    <property type="evidence" value="ECO:0007669"/>
    <property type="project" value="TreeGrafter"/>
</dbReference>
<dbReference type="PANTHER" id="PTHR30126">
    <property type="entry name" value="HTH-TYPE TRANSCRIPTIONAL REGULATOR"/>
    <property type="match status" value="1"/>
</dbReference>
<dbReference type="RefSeq" id="WP_208925769.1">
    <property type="nucleotide sequence ID" value="NZ_JAYFNZ010000032.1"/>
</dbReference>
<dbReference type="PANTHER" id="PTHR30126:SF40">
    <property type="entry name" value="HTH-TYPE TRANSCRIPTIONAL REGULATOR GLTR"/>
    <property type="match status" value="1"/>
</dbReference>
<evidence type="ECO:0000256" key="4">
    <source>
        <dbReference type="ARBA" id="ARBA00023163"/>
    </source>
</evidence>
<dbReference type="SUPFAM" id="SSF46785">
    <property type="entry name" value="Winged helix' DNA-binding domain"/>
    <property type="match status" value="1"/>
</dbReference>
<dbReference type="CDD" id="cd05466">
    <property type="entry name" value="PBP2_LTTR_substrate"/>
    <property type="match status" value="1"/>
</dbReference>
<evidence type="ECO:0000256" key="3">
    <source>
        <dbReference type="ARBA" id="ARBA00023125"/>
    </source>
</evidence>
<proteinExistence type="inferred from homology"/>
<dbReference type="AlphaFoldDB" id="A0A098B480"/>
<accession>A0A098B480</accession>
<dbReference type="PROSITE" id="PS50931">
    <property type="entry name" value="HTH_LYSR"/>
    <property type="match status" value="1"/>
</dbReference>
<dbReference type="PATRIC" id="fig|49338.4.peg.2990"/>
<dbReference type="Gene3D" id="3.40.190.10">
    <property type="entry name" value="Periplasmic binding protein-like II"/>
    <property type="match status" value="2"/>
</dbReference>
<dbReference type="InterPro" id="IPR000847">
    <property type="entry name" value="LysR_HTH_N"/>
</dbReference>
<gene>
    <name evidence="6" type="ORF">DPCES_2784</name>
</gene>
<keyword evidence="3" id="KW-0238">DNA-binding</keyword>
<dbReference type="Pfam" id="PF03466">
    <property type="entry name" value="LysR_substrate"/>
    <property type="match status" value="1"/>
</dbReference>
<protein>
    <submittedName>
        <fullName evidence="6">Transcriptional regulator</fullName>
    </submittedName>
</protein>
<sequence>MRIEQLQHIIEVNNKKSISEAAKTFFMGQPQLSHSMKNLEDELGYKLFRRNRGGLIPTCQGKEVVGLAREIINTIEELKSLASGEANLTGNLSLTLAPGAFNSFAGLLITRFNEKYPNVNLMITEDIGIAIVDKVAMGTCLMGVPVWTSNDDDTMRKLLDSNDLAYEEIIEDDLCLVIGKRHPLAAKESIELADLEGMTFVDYCGRYRNLLRNCGIDTAKREFLIVYNREVMKTIIAKNQGIAVFPRFFLHNDLFFEQELLSYRAIEKITDKVKMKMYLIYSRTEPLSHSAKQLKKMLSEIIAGNPS</sequence>
<reference evidence="6" key="1">
    <citation type="submission" date="2014-07" db="EMBL/GenBank/DDBJ databases">
        <authorList>
            <person name="Hornung V.Bastian."/>
        </authorList>
    </citation>
    <scope>NUCLEOTIDE SEQUENCE</scope>
    <source>
        <strain evidence="6">PCE-S</strain>
    </source>
</reference>
<evidence type="ECO:0000256" key="1">
    <source>
        <dbReference type="ARBA" id="ARBA00009437"/>
    </source>
</evidence>
<dbReference type="InterPro" id="IPR036390">
    <property type="entry name" value="WH_DNA-bd_sf"/>
</dbReference>
<keyword evidence="4" id="KW-0804">Transcription</keyword>
<dbReference type="SUPFAM" id="SSF53850">
    <property type="entry name" value="Periplasmic binding protein-like II"/>
    <property type="match status" value="1"/>
</dbReference>
<evidence type="ECO:0000259" key="5">
    <source>
        <dbReference type="PROSITE" id="PS50931"/>
    </source>
</evidence>
<dbReference type="GO" id="GO:0003700">
    <property type="term" value="F:DNA-binding transcription factor activity"/>
    <property type="evidence" value="ECO:0007669"/>
    <property type="project" value="InterPro"/>
</dbReference>
<keyword evidence="2" id="KW-0805">Transcription regulation</keyword>
<comment type="similarity">
    <text evidence="1">Belongs to the LysR transcriptional regulatory family.</text>
</comment>
<dbReference type="PRINTS" id="PR00039">
    <property type="entry name" value="HTHLYSR"/>
</dbReference>
<feature type="domain" description="HTH lysR-type" evidence="5">
    <location>
        <begin position="1"/>
        <end position="58"/>
    </location>
</feature>
<organism evidence="6">
    <name type="scientific">Desulfitobacterium hafniense</name>
    <name type="common">Desulfitobacterium frappieri</name>
    <dbReference type="NCBI Taxonomy" id="49338"/>
    <lineage>
        <taxon>Bacteria</taxon>
        <taxon>Bacillati</taxon>
        <taxon>Bacillota</taxon>
        <taxon>Clostridia</taxon>
        <taxon>Eubacteriales</taxon>
        <taxon>Desulfitobacteriaceae</taxon>
        <taxon>Desulfitobacterium</taxon>
    </lineage>
</organism>
<dbReference type="Gene3D" id="1.10.10.10">
    <property type="entry name" value="Winged helix-like DNA-binding domain superfamily/Winged helix DNA-binding domain"/>
    <property type="match status" value="1"/>
</dbReference>
<dbReference type="Pfam" id="PF00126">
    <property type="entry name" value="HTH_1"/>
    <property type="match status" value="1"/>
</dbReference>